<feature type="transmembrane region" description="Helical" evidence="1">
    <location>
        <begin position="18"/>
        <end position="48"/>
    </location>
</feature>
<evidence type="ECO:0000313" key="3">
    <source>
        <dbReference type="Proteomes" id="UP000012589"/>
    </source>
</evidence>
<dbReference type="STRING" id="1235802.C823_03793"/>
<proteinExistence type="predicted"/>
<keyword evidence="3" id="KW-1185">Reference proteome</keyword>
<dbReference type="HOGENOM" id="CLU_3098925_0_0_9"/>
<dbReference type="AlphaFoldDB" id="N2AEV5"/>
<evidence type="ECO:0000256" key="1">
    <source>
        <dbReference type="SAM" id="Phobius"/>
    </source>
</evidence>
<protein>
    <submittedName>
        <fullName evidence="2">Uncharacterized protein</fullName>
    </submittedName>
</protein>
<keyword evidence="1" id="KW-0472">Membrane</keyword>
<name>N2AEV5_9FIRM</name>
<gene>
    <name evidence="2" type="ORF">C823_03793</name>
</gene>
<evidence type="ECO:0000313" key="2">
    <source>
        <dbReference type="EMBL" id="EMZ22924.1"/>
    </source>
</evidence>
<reference evidence="2 3" key="1">
    <citation type="journal article" date="2014" name="Genome Announc.">
        <title>Draft genome sequences of the altered schaedler flora, a defined bacterial community from gnotobiotic mice.</title>
        <authorList>
            <person name="Wannemuehler M.J."/>
            <person name="Overstreet A.M."/>
            <person name="Ward D.V."/>
            <person name="Phillips G.J."/>
        </authorList>
    </citation>
    <scope>NUCLEOTIDE SEQUENCE [LARGE SCALE GENOMIC DNA]</scope>
    <source>
        <strain evidence="2 3">ASF492</strain>
    </source>
</reference>
<dbReference type="Proteomes" id="UP000012589">
    <property type="component" value="Unassembled WGS sequence"/>
</dbReference>
<dbReference type="EMBL" id="AQFT01000115">
    <property type="protein sequence ID" value="EMZ22924.1"/>
    <property type="molecule type" value="Genomic_DNA"/>
</dbReference>
<keyword evidence="1" id="KW-1133">Transmembrane helix</keyword>
<accession>N2AEV5</accession>
<sequence length="51" mass="6139">MCVAVSDTIMRKKQAKIFFLYLAVFLLLMGDSFFRSIFQMMTMLFCFIRRK</sequence>
<keyword evidence="1" id="KW-0812">Transmembrane</keyword>
<organism evidence="2 3">
    <name type="scientific">Eubacterium plexicaudatum ASF492</name>
    <dbReference type="NCBI Taxonomy" id="1235802"/>
    <lineage>
        <taxon>Bacteria</taxon>
        <taxon>Bacillati</taxon>
        <taxon>Bacillota</taxon>
        <taxon>Clostridia</taxon>
        <taxon>Eubacteriales</taxon>
        <taxon>Eubacteriaceae</taxon>
        <taxon>Eubacterium</taxon>
    </lineage>
</organism>
<comment type="caution">
    <text evidence="2">The sequence shown here is derived from an EMBL/GenBank/DDBJ whole genome shotgun (WGS) entry which is preliminary data.</text>
</comment>